<evidence type="ECO:0000256" key="2">
    <source>
        <dbReference type="ARBA" id="ARBA00009347"/>
    </source>
</evidence>
<dbReference type="Gene3D" id="2.40.110.10">
    <property type="entry name" value="Butyryl-CoA Dehydrogenase, subunit A, domain 2"/>
    <property type="match status" value="1"/>
</dbReference>
<dbReference type="InterPro" id="IPR006091">
    <property type="entry name" value="Acyl-CoA_Oxase/DH_mid-dom"/>
</dbReference>
<dbReference type="Pfam" id="PF02770">
    <property type="entry name" value="Acyl-CoA_dh_M"/>
    <property type="match status" value="1"/>
</dbReference>
<dbReference type="InterPro" id="IPR036250">
    <property type="entry name" value="AcylCo_DH-like_C"/>
</dbReference>
<dbReference type="GO" id="GO:0050660">
    <property type="term" value="F:flavin adenine dinucleotide binding"/>
    <property type="evidence" value="ECO:0007669"/>
    <property type="project" value="InterPro"/>
</dbReference>
<dbReference type="Gene3D" id="1.20.140.10">
    <property type="entry name" value="Butyryl-CoA Dehydrogenase, subunit A, domain 3"/>
    <property type="match status" value="1"/>
</dbReference>
<evidence type="ECO:0000259" key="7">
    <source>
        <dbReference type="Pfam" id="PF00441"/>
    </source>
</evidence>
<gene>
    <name evidence="10" type="ORF">BG845_04978</name>
</gene>
<dbReference type="InterPro" id="IPR050741">
    <property type="entry name" value="Acyl-CoA_dehydrogenase"/>
</dbReference>
<evidence type="ECO:0000256" key="1">
    <source>
        <dbReference type="ARBA" id="ARBA00001974"/>
    </source>
</evidence>
<dbReference type="AlphaFoldDB" id="A0A1Y2MPD7"/>
<dbReference type="PANTHER" id="PTHR48083">
    <property type="entry name" value="MEDIUM-CHAIN SPECIFIC ACYL-COA DEHYDROGENASE, MITOCHONDRIAL-RELATED"/>
    <property type="match status" value="1"/>
</dbReference>
<dbReference type="OrthoDB" id="8876745at2"/>
<dbReference type="RefSeq" id="WP_085915129.1">
    <property type="nucleotide sequence ID" value="NZ_AP018920.1"/>
</dbReference>
<evidence type="ECO:0000256" key="6">
    <source>
        <dbReference type="RuleBase" id="RU362125"/>
    </source>
</evidence>
<evidence type="ECO:0000256" key="5">
    <source>
        <dbReference type="ARBA" id="ARBA00023002"/>
    </source>
</evidence>
<dbReference type="EMBL" id="MIGB01000033">
    <property type="protein sequence ID" value="OSY37095.1"/>
    <property type="molecule type" value="Genomic_DNA"/>
</dbReference>
<dbReference type="InterPro" id="IPR046373">
    <property type="entry name" value="Acyl-CoA_Oxase/DH_mid-dom_sf"/>
</dbReference>
<comment type="similarity">
    <text evidence="2 6">Belongs to the acyl-CoA dehydrogenase family.</text>
</comment>
<evidence type="ECO:0000259" key="9">
    <source>
        <dbReference type="Pfam" id="PF02771"/>
    </source>
</evidence>
<name>A0A1Y2MPD7_PSEAH</name>
<dbReference type="PIRSF" id="PIRSF016578">
    <property type="entry name" value="HsaA"/>
    <property type="match status" value="1"/>
</dbReference>
<protein>
    <submittedName>
        <fullName evidence="10">Acyl-CoA dehydrogenase fadE12</fullName>
        <ecNumber evidence="10">1.3.99.-</ecNumber>
    </submittedName>
</protein>
<dbReference type="SUPFAM" id="SSF47203">
    <property type="entry name" value="Acyl-CoA dehydrogenase C-terminal domain-like"/>
    <property type="match status" value="1"/>
</dbReference>
<evidence type="ECO:0000259" key="8">
    <source>
        <dbReference type="Pfam" id="PF02770"/>
    </source>
</evidence>
<dbReference type="PANTHER" id="PTHR48083:SF1">
    <property type="entry name" value="DEHYDROGENASE, PUTATIVE (AFU_ORTHOLOGUE AFUA_7G06510)-RELATED"/>
    <property type="match status" value="1"/>
</dbReference>
<dbReference type="InterPro" id="IPR006089">
    <property type="entry name" value="Acyl-CoA_DH_CS"/>
</dbReference>
<dbReference type="Gene3D" id="1.10.540.10">
    <property type="entry name" value="Acyl-CoA dehydrogenase/oxidase, N-terminal domain"/>
    <property type="match status" value="1"/>
</dbReference>
<organism evidence="10 11">
    <name type="scientific">Pseudonocardia autotrophica</name>
    <name type="common">Amycolata autotrophica</name>
    <name type="synonym">Nocardia autotrophica</name>
    <dbReference type="NCBI Taxonomy" id="2074"/>
    <lineage>
        <taxon>Bacteria</taxon>
        <taxon>Bacillati</taxon>
        <taxon>Actinomycetota</taxon>
        <taxon>Actinomycetes</taxon>
        <taxon>Pseudonocardiales</taxon>
        <taxon>Pseudonocardiaceae</taxon>
        <taxon>Pseudonocardia</taxon>
    </lineage>
</organism>
<keyword evidence="5 6" id="KW-0560">Oxidoreductase</keyword>
<dbReference type="Pfam" id="PF00441">
    <property type="entry name" value="Acyl-CoA_dh_1"/>
    <property type="match status" value="1"/>
</dbReference>
<dbReference type="GO" id="GO:0033539">
    <property type="term" value="P:fatty acid beta-oxidation using acyl-CoA dehydrogenase"/>
    <property type="evidence" value="ECO:0007669"/>
    <property type="project" value="TreeGrafter"/>
</dbReference>
<feature type="domain" description="Acyl-CoA dehydrogenase/oxidase C-terminal" evidence="7">
    <location>
        <begin position="233"/>
        <end position="367"/>
    </location>
</feature>
<feature type="domain" description="Acyl-CoA oxidase/dehydrogenase middle" evidence="8">
    <location>
        <begin position="123"/>
        <end position="220"/>
    </location>
</feature>
<dbReference type="STRING" id="2074.BG845_04978"/>
<accession>A0A1Y2MPD7</accession>
<dbReference type="GO" id="GO:0005737">
    <property type="term" value="C:cytoplasm"/>
    <property type="evidence" value="ECO:0007669"/>
    <property type="project" value="TreeGrafter"/>
</dbReference>
<dbReference type="Proteomes" id="UP000194360">
    <property type="component" value="Unassembled WGS sequence"/>
</dbReference>
<dbReference type="InterPro" id="IPR009075">
    <property type="entry name" value="AcylCo_DH/oxidase_C"/>
</dbReference>
<reference evidence="10 11" key="1">
    <citation type="submission" date="2016-09" db="EMBL/GenBank/DDBJ databases">
        <title>Pseudonocardia autotrophica DSM535, a candidate organism with high potential of specific P450 cytochromes.</title>
        <authorList>
            <person name="Grumaz C."/>
            <person name="Vainshtein Y."/>
            <person name="Kirstahler P."/>
            <person name="Sohn K."/>
        </authorList>
    </citation>
    <scope>NUCLEOTIDE SEQUENCE [LARGE SCALE GENOMIC DNA]</scope>
    <source>
        <strain evidence="10 11">DSM 535</strain>
    </source>
</reference>
<dbReference type="FunFam" id="1.20.140.10:FF:000012">
    <property type="entry name" value="Acyl-CoA dehydrogenase fadE12"/>
    <property type="match status" value="1"/>
</dbReference>
<evidence type="ECO:0000313" key="11">
    <source>
        <dbReference type="Proteomes" id="UP000194360"/>
    </source>
</evidence>
<dbReference type="PROSITE" id="PS00073">
    <property type="entry name" value="ACYL_COA_DH_2"/>
    <property type="match status" value="1"/>
</dbReference>
<feature type="domain" description="Acyl-CoA dehydrogenase/oxidase N-terminal" evidence="9">
    <location>
        <begin position="6"/>
        <end position="118"/>
    </location>
</feature>
<dbReference type="SUPFAM" id="SSF56645">
    <property type="entry name" value="Acyl-CoA dehydrogenase NM domain-like"/>
    <property type="match status" value="1"/>
</dbReference>
<keyword evidence="4 6" id="KW-0274">FAD</keyword>
<proteinExistence type="inferred from homology"/>
<dbReference type="InterPro" id="IPR037069">
    <property type="entry name" value="AcylCoA_DH/ox_N_sf"/>
</dbReference>
<evidence type="ECO:0000256" key="4">
    <source>
        <dbReference type="ARBA" id="ARBA00022827"/>
    </source>
</evidence>
<keyword evidence="11" id="KW-1185">Reference proteome</keyword>
<comment type="cofactor">
    <cofactor evidence="1 6">
        <name>FAD</name>
        <dbReference type="ChEBI" id="CHEBI:57692"/>
    </cofactor>
</comment>
<dbReference type="Pfam" id="PF02771">
    <property type="entry name" value="Acyl-CoA_dh_N"/>
    <property type="match status" value="1"/>
</dbReference>
<evidence type="ECO:0000313" key="10">
    <source>
        <dbReference type="EMBL" id="OSY37095.1"/>
    </source>
</evidence>
<comment type="caution">
    <text evidence="10">The sequence shown here is derived from an EMBL/GenBank/DDBJ whole genome shotgun (WGS) entry which is preliminary data.</text>
</comment>
<dbReference type="GO" id="GO:0003995">
    <property type="term" value="F:acyl-CoA dehydrogenase activity"/>
    <property type="evidence" value="ECO:0007669"/>
    <property type="project" value="InterPro"/>
</dbReference>
<sequence length="388" mass="43057">MDFELTEDQVTIRDAVRDLAGKFDDQYWMEHDRDKVFPTEFYDALATGGWLGITTPEEYGGHGFGITEASLLIEEVAKSGGGMNAASAIHLSIFGMHPVIKHGSEELKKRTLPRIVDGSLHVCFGVTEPGAGLDTTNITTFAKREGDHYRVNGRKVWISKAMESEKVLLLTRTTKPGEVAKKTDGITLFLTDLDRDHIDIRPIPKMGRNAVTSNELFIDDLMIPVEDRVGEEGQGFRYILDGLNPERMLVAAEALGLGRVALDRAVTYGNQREVFGRPIGMNQGLQFPLADSLARLDAAELMLRKATWLYDQGKPCGREANTAKYLCADAGFQAADRALQTHGGMGYSEEYNVSRYFREARLLKIAPLPQEMVLNYLGSHVLGLPRSY</sequence>
<dbReference type="InterPro" id="IPR013786">
    <property type="entry name" value="AcylCoA_DH/ox_N"/>
</dbReference>
<dbReference type="eggNOG" id="COG1960">
    <property type="taxonomic scope" value="Bacteria"/>
</dbReference>
<evidence type="ECO:0000256" key="3">
    <source>
        <dbReference type="ARBA" id="ARBA00022630"/>
    </source>
</evidence>
<dbReference type="EC" id="1.3.99.-" evidence="10"/>
<keyword evidence="3 6" id="KW-0285">Flavoprotein</keyword>
<dbReference type="InterPro" id="IPR009100">
    <property type="entry name" value="AcylCoA_DH/oxidase_NM_dom_sf"/>
</dbReference>